<comment type="caution">
    <text evidence="1">The sequence shown here is derived from an EMBL/GenBank/DDBJ whole genome shotgun (WGS) entry which is preliminary data.</text>
</comment>
<proteinExistence type="predicted"/>
<keyword evidence="2" id="KW-1185">Reference proteome</keyword>
<accession>A0ACC1AE04</accession>
<name>A0ACC1AE04_9ROSI</name>
<evidence type="ECO:0000313" key="1">
    <source>
        <dbReference type="EMBL" id="KAJ0085473.1"/>
    </source>
</evidence>
<dbReference type="Proteomes" id="UP001164250">
    <property type="component" value="Chromosome 10"/>
</dbReference>
<protein>
    <submittedName>
        <fullName evidence="1">Uncharacterized protein</fullName>
    </submittedName>
</protein>
<organism evidence="1 2">
    <name type="scientific">Pistacia atlantica</name>
    <dbReference type="NCBI Taxonomy" id="434234"/>
    <lineage>
        <taxon>Eukaryota</taxon>
        <taxon>Viridiplantae</taxon>
        <taxon>Streptophyta</taxon>
        <taxon>Embryophyta</taxon>
        <taxon>Tracheophyta</taxon>
        <taxon>Spermatophyta</taxon>
        <taxon>Magnoliopsida</taxon>
        <taxon>eudicotyledons</taxon>
        <taxon>Gunneridae</taxon>
        <taxon>Pentapetalae</taxon>
        <taxon>rosids</taxon>
        <taxon>malvids</taxon>
        <taxon>Sapindales</taxon>
        <taxon>Anacardiaceae</taxon>
        <taxon>Pistacia</taxon>
    </lineage>
</organism>
<evidence type="ECO:0000313" key="2">
    <source>
        <dbReference type="Proteomes" id="UP001164250"/>
    </source>
</evidence>
<dbReference type="EMBL" id="CM047906">
    <property type="protein sequence ID" value="KAJ0085473.1"/>
    <property type="molecule type" value="Genomic_DNA"/>
</dbReference>
<sequence length="228" mass="24351">MIRSYKASTWLPVASTAGPAASRLLLGQHVSMAQVSLFPLSPPSTPTAIASRLRLHNHSRLIFQLNRIQASDSTSTSACDSNPKVVVTRELGKNGKLIKALAKHGINCLELPLIQHAPGPDLGRLSSVLSADAAFNWIIITSPEAGSVFIEAWKEAGTPNVKVGVVGAGTASIFDEVRRLSKHSLDVAFTPSKGTQNFPINNLPQNQNQNTPKPPQNTVTELPITKAI</sequence>
<reference evidence="2" key="1">
    <citation type="journal article" date="2023" name="G3 (Bethesda)">
        <title>Genome assembly and association tests identify interacting loci associated with vigor, precocity, and sex in interspecific pistachio rootstocks.</title>
        <authorList>
            <person name="Palmer W."/>
            <person name="Jacygrad E."/>
            <person name="Sagayaradj S."/>
            <person name="Cavanaugh K."/>
            <person name="Han R."/>
            <person name="Bertier L."/>
            <person name="Beede B."/>
            <person name="Kafkas S."/>
            <person name="Golino D."/>
            <person name="Preece J."/>
            <person name="Michelmore R."/>
        </authorList>
    </citation>
    <scope>NUCLEOTIDE SEQUENCE [LARGE SCALE GENOMIC DNA]</scope>
</reference>
<gene>
    <name evidence="1" type="ORF">Patl1_09015</name>
</gene>